<evidence type="ECO:0000313" key="3">
    <source>
        <dbReference type="Proteomes" id="UP000562254"/>
    </source>
</evidence>
<sequence length="239" mass="25501">MISAFWRRWLLPFTVLPLLPATLFNLFAGREWALLGCLLGIALPMGATWLMRRGRAGDARLAALAMGAAAAIVALLGAEAGPVAALLLGLGAWGGTTLLYAGVEEAPPPAVAPPPPPEPEALREARRRIRALMERARGLAMPRLLPPILAVEGVLDDLARRPERIAEARELLALHIDGLERITARLAAGAAPPEGLPALLADLEADARNLRARLQEQESMALAVQVKVIGDRLRRDGYG</sequence>
<protein>
    <submittedName>
        <fullName evidence="2">Uncharacterized protein</fullName>
    </submittedName>
</protein>
<reference evidence="2 3" key="1">
    <citation type="submission" date="2020-08" db="EMBL/GenBank/DDBJ databases">
        <title>Genomic Encyclopedia of Type Strains, Phase IV (KMG-IV): sequencing the most valuable type-strain genomes for metagenomic binning, comparative biology and taxonomic classification.</title>
        <authorList>
            <person name="Goeker M."/>
        </authorList>
    </citation>
    <scope>NUCLEOTIDE SEQUENCE [LARGE SCALE GENOMIC DNA]</scope>
    <source>
        <strain evidence="2 3">DSM 25895</strain>
    </source>
</reference>
<organism evidence="2 3">
    <name type="scientific">Neoroseomonas alkaliterrae</name>
    <dbReference type="NCBI Taxonomy" id="1452450"/>
    <lineage>
        <taxon>Bacteria</taxon>
        <taxon>Pseudomonadati</taxon>
        <taxon>Pseudomonadota</taxon>
        <taxon>Alphaproteobacteria</taxon>
        <taxon>Acetobacterales</taxon>
        <taxon>Acetobacteraceae</taxon>
        <taxon>Neoroseomonas</taxon>
    </lineage>
</organism>
<proteinExistence type="predicted"/>
<keyword evidence="1" id="KW-0472">Membrane</keyword>
<comment type="caution">
    <text evidence="2">The sequence shown here is derived from an EMBL/GenBank/DDBJ whole genome shotgun (WGS) entry which is preliminary data.</text>
</comment>
<keyword evidence="3" id="KW-1185">Reference proteome</keyword>
<gene>
    <name evidence="2" type="ORF">FHS88_003260</name>
</gene>
<feature type="transmembrane region" description="Helical" evidence="1">
    <location>
        <begin position="59"/>
        <end position="78"/>
    </location>
</feature>
<keyword evidence="1" id="KW-0812">Transmembrane</keyword>
<dbReference type="AlphaFoldDB" id="A0A840XR45"/>
<evidence type="ECO:0000256" key="1">
    <source>
        <dbReference type="SAM" id="Phobius"/>
    </source>
</evidence>
<dbReference type="EMBL" id="JACIJE010000010">
    <property type="protein sequence ID" value="MBB5691108.1"/>
    <property type="molecule type" value="Genomic_DNA"/>
</dbReference>
<feature type="transmembrane region" description="Helical" evidence="1">
    <location>
        <begin position="9"/>
        <end position="27"/>
    </location>
</feature>
<dbReference type="Proteomes" id="UP000562254">
    <property type="component" value="Unassembled WGS sequence"/>
</dbReference>
<name>A0A840XR45_9PROT</name>
<keyword evidence="1" id="KW-1133">Transmembrane helix</keyword>
<feature type="transmembrane region" description="Helical" evidence="1">
    <location>
        <begin position="33"/>
        <end position="52"/>
    </location>
</feature>
<accession>A0A840XR45</accession>
<dbReference type="RefSeq" id="WP_184486507.1">
    <property type="nucleotide sequence ID" value="NZ_JACIJE010000010.1"/>
</dbReference>
<evidence type="ECO:0000313" key="2">
    <source>
        <dbReference type="EMBL" id="MBB5691108.1"/>
    </source>
</evidence>